<feature type="region of interest" description="Disordered" evidence="7">
    <location>
        <begin position="255"/>
        <end position="274"/>
    </location>
</feature>
<evidence type="ECO:0000313" key="10">
    <source>
        <dbReference type="EMBL" id="ABF42882.1"/>
    </source>
</evidence>
<dbReference type="GO" id="GO:0051603">
    <property type="term" value="P:proteolysis involved in protein catabolic process"/>
    <property type="evidence" value="ECO:0007669"/>
    <property type="project" value="TreeGrafter"/>
</dbReference>
<evidence type="ECO:0000256" key="3">
    <source>
        <dbReference type="ARBA" id="ARBA00022801"/>
    </source>
</evidence>
<dbReference type="KEGG" id="aba:Acid345_3882"/>
<dbReference type="STRING" id="204669.Acid345_3882"/>
<feature type="compositionally biased region" description="Low complexity" evidence="7">
    <location>
        <begin position="288"/>
        <end position="326"/>
    </location>
</feature>
<dbReference type="Proteomes" id="UP000002432">
    <property type="component" value="Chromosome"/>
</dbReference>
<evidence type="ECO:0000256" key="2">
    <source>
        <dbReference type="ARBA" id="ARBA00022723"/>
    </source>
</evidence>
<dbReference type="RefSeq" id="WP_011524681.1">
    <property type="nucleotide sequence ID" value="NC_008009.1"/>
</dbReference>
<name>Q1IJR8_KORVE</name>
<keyword evidence="3 6" id="KW-0378">Hydrolase</keyword>
<feature type="chain" id="PRO_5004190790" evidence="8">
    <location>
        <begin position="21"/>
        <end position="340"/>
    </location>
</feature>
<dbReference type="eggNOG" id="COG4783">
    <property type="taxonomic scope" value="Bacteria"/>
</dbReference>
<feature type="domain" description="Peptidase M48" evidence="9">
    <location>
        <begin position="66"/>
        <end position="255"/>
    </location>
</feature>
<evidence type="ECO:0000256" key="4">
    <source>
        <dbReference type="ARBA" id="ARBA00022833"/>
    </source>
</evidence>
<keyword evidence="11" id="KW-1185">Reference proteome</keyword>
<comment type="cofactor">
    <cofactor evidence="6">
        <name>Zn(2+)</name>
        <dbReference type="ChEBI" id="CHEBI:29105"/>
    </cofactor>
    <text evidence="6">Binds 1 zinc ion per subunit.</text>
</comment>
<organism evidence="10 11">
    <name type="scientific">Koribacter versatilis (strain Ellin345)</name>
    <dbReference type="NCBI Taxonomy" id="204669"/>
    <lineage>
        <taxon>Bacteria</taxon>
        <taxon>Pseudomonadati</taxon>
        <taxon>Acidobacteriota</taxon>
        <taxon>Terriglobia</taxon>
        <taxon>Terriglobales</taxon>
        <taxon>Candidatus Korobacteraceae</taxon>
        <taxon>Candidatus Korobacter</taxon>
    </lineage>
</organism>
<dbReference type="PANTHER" id="PTHR22726:SF1">
    <property type="entry name" value="METALLOENDOPEPTIDASE OMA1, MITOCHONDRIAL"/>
    <property type="match status" value="1"/>
</dbReference>
<dbReference type="GO" id="GO:0046872">
    <property type="term" value="F:metal ion binding"/>
    <property type="evidence" value="ECO:0007669"/>
    <property type="project" value="UniProtKB-KW"/>
</dbReference>
<dbReference type="InterPro" id="IPR051156">
    <property type="entry name" value="Mito/Outer_Membr_Metalloprot"/>
</dbReference>
<reference evidence="10 11" key="1">
    <citation type="journal article" date="2009" name="Appl. Environ. Microbiol.">
        <title>Three genomes from the phylum Acidobacteria provide insight into the lifestyles of these microorganisms in soils.</title>
        <authorList>
            <person name="Ward N.L."/>
            <person name="Challacombe J.F."/>
            <person name="Janssen P.H."/>
            <person name="Henrissat B."/>
            <person name="Coutinho P.M."/>
            <person name="Wu M."/>
            <person name="Xie G."/>
            <person name="Haft D.H."/>
            <person name="Sait M."/>
            <person name="Badger J."/>
            <person name="Barabote R.D."/>
            <person name="Bradley B."/>
            <person name="Brettin T.S."/>
            <person name="Brinkac L.M."/>
            <person name="Bruce D."/>
            <person name="Creasy T."/>
            <person name="Daugherty S.C."/>
            <person name="Davidsen T.M."/>
            <person name="DeBoy R.T."/>
            <person name="Detter J.C."/>
            <person name="Dodson R.J."/>
            <person name="Durkin A.S."/>
            <person name="Ganapathy A."/>
            <person name="Gwinn-Giglio M."/>
            <person name="Han C.S."/>
            <person name="Khouri H."/>
            <person name="Kiss H."/>
            <person name="Kothari S.P."/>
            <person name="Madupu R."/>
            <person name="Nelson K.E."/>
            <person name="Nelson W.C."/>
            <person name="Paulsen I."/>
            <person name="Penn K."/>
            <person name="Ren Q."/>
            <person name="Rosovitz M.J."/>
            <person name="Selengut J.D."/>
            <person name="Shrivastava S."/>
            <person name="Sullivan S.A."/>
            <person name="Tapia R."/>
            <person name="Thompson L.S."/>
            <person name="Watkins K.L."/>
            <person name="Yang Q."/>
            <person name="Yu C."/>
            <person name="Zafar N."/>
            <person name="Zhou L."/>
            <person name="Kuske C.R."/>
        </authorList>
    </citation>
    <scope>NUCLEOTIDE SEQUENCE [LARGE SCALE GENOMIC DNA]</scope>
    <source>
        <strain evidence="10 11">Ellin345</strain>
    </source>
</reference>
<dbReference type="EnsemblBacteria" id="ABF42882">
    <property type="protein sequence ID" value="ABF42882"/>
    <property type="gene ID" value="Acid345_3882"/>
</dbReference>
<protein>
    <submittedName>
        <fullName evidence="10">Peptidase M48, Ste24p</fullName>
    </submittedName>
</protein>
<evidence type="ECO:0000259" key="9">
    <source>
        <dbReference type="Pfam" id="PF01435"/>
    </source>
</evidence>
<evidence type="ECO:0000256" key="6">
    <source>
        <dbReference type="RuleBase" id="RU003983"/>
    </source>
</evidence>
<dbReference type="AlphaFoldDB" id="Q1IJR8"/>
<evidence type="ECO:0000256" key="1">
    <source>
        <dbReference type="ARBA" id="ARBA00022670"/>
    </source>
</evidence>
<dbReference type="Gene3D" id="3.30.2010.10">
    <property type="entry name" value="Metalloproteases ('zincins'), catalytic domain"/>
    <property type="match status" value="1"/>
</dbReference>
<evidence type="ECO:0000256" key="5">
    <source>
        <dbReference type="ARBA" id="ARBA00023049"/>
    </source>
</evidence>
<sequence length="340" mass="35665">MRKTLIATLVLVAFSSCAFAQFGSVVNRVKKASDAFTPWSPEQENAIGQASAAKMIHVMGLIEDPALNKYVQYVGSTVARQAGRPVPYHFAILEAKTPAGRFTVSAFALPGGYVFVTKGALDHMTDEAQLAGVLAHEIAHVDGRHLEKAIQKKKAKGMAIEEGTSHIPGPSELKNIANNVISAALLEQVNPKDEDEADKKGTQFAAGAGYDATGLKRFLEVLQAESQSGKVTPQDTKLWGATHPPIGDRIARLNSQTGAAPGGQTLPDRFKTGYEGKPVLAGATVPAATPAQAPAASANASTPAQTTAPTNNATQSNNSTQPAQQDAQKKKKSLGGMVPH</sequence>
<comment type="similarity">
    <text evidence="6">Belongs to the peptidase M48 family.</text>
</comment>
<dbReference type="Pfam" id="PF01435">
    <property type="entry name" value="Peptidase_M48"/>
    <property type="match status" value="1"/>
</dbReference>
<gene>
    <name evidence="10" type="ordered locus">Acid345_3882</name>
</gene>
<dbReference type="OrthoDB" id="9810445at2"/>
<keyword evidence="1 6" id="KW-0645">Protease</keyword>
<dbReference type="GO" id="GO:0016020">
    <property type="term" value="C:membrane"/>
    <property type="evidence" value="ECO:0007669"/>
    <property type="project" value="TreeGrafter"/>
</dbReference>
<dbReference type="PANTHER" id="PTHR22726">
    <property type="entry name" value="METALLOENDOPEPTIDASE OMA1"/>
    <property type="match status" value="1"/>
</dbReference>
<evidence type="ECO:0000256" key="7">
    <source>
        <dbReference type="SAM" id="MobiDB-lite"/>
    </source>
</evidence>
<keyword evidence="2" id="KW-0479">Metal-binding</keyword>
<accession>Q1IJR8</accession>
<feature type="signal peptide" evidence="8">
    <location>
        <begin position="1"/>
        <end position="20"/>
    </location>
</feature>
<dbReference type="InterPro" id="IPR001915">
    <property type="entry name" value="Peptidase_M48"/>
</dbReference>
<keyword evidence="4 6" id="KW-0862">Zinc</keyword>
<evidence type="ECO:0000256" key="8">
    <source>
        <dbReference type="SAM" id="SignalP"/>
    </source>
</evidence>
<dbReference type="PROSITE" id="PS51257">
    <property type="entry name" value="PROKAR_LIPOPROTEIN"/>
    <property type="match status" value="1"/>
</dbReference>
<proteinExistence type="inferred from homology"/>
<dbReference type="GO" id="GO:0004222">
    <property type="term" value="F:metalloendopeptidase activity"/>
    <property type="evidence" value="ECO:0007669"/>
    <property type="project" value="InterPro"/>
</dbReference>
<dbReference type="HOGENOM" id="CLU_815816_0_0_0"/>
<evidence type="ECO:0000313" key="11">
    <source>
        <dbReference type="Proteomes" id="UP000002432"/>
    </source>
</evidence>
<keyword evidence="5 6" id="KW-0482">Metalloprotease</keyword>
<keyword evidence="8" id="KW-0732">Signal</keyword>
<feature type="region of interest" description="Disordered" evidence="7">
    <location>
        <begin position="288"/>
        <end position="340"/>
    </location>
</feature>
<dbReference type="EMBL" id="CP000360">
    <property type="protein sequence ID" value="ABF42882.1"/>
    <property type="molecule type" value="Genomic_DNA"/>
</dbReference>